<dbReference type="GO" id="GO:0004803">
    <property type="term" value="F:transposase activity"/>
    <property type="evidence" value="ECO:0007669"/>
    <property type="project" value="InterPro"/>
</dbReference>
<comment type="caution">
    <text evidence="1">The sequence shown here is derived from an EMBL/GenBank/DDBJ whole genome shotgun (WGS) entry which is preliminary data.</text>
</comment>
<dbReference type="GO" id="GO:0003677">
    <property type="term" value="F:DNA binding"/>
    <property type="evidence" value="ECO:0007669"/>
    <property type="project" value="InterPro"/>
</dbReference>
<dbReference type="EMBL" id="JASPDQ010000052">
    <property type="protein sequence ID" value="MDK8602817.1"/>
    <property type="molecule type" value="Genomic_DNA"/>
</dbReference>
<dbReference type="InterPro" id="IPR051839">
    <property type="entry name" value="RD_transcriptional_regulator"/>
</dbReference>
<organism evidence="1 2">
    <name type="scientific">Trueperella bernardiae</name>
    <dbReference type="NCBI Taxonomy" id="59561"/>
    <lineage>
        <taxon>Bacteria</taxon>
        <taxon>Bacillati</taxon>
        <taxon>Actinomycetota</taxon>
        <taxon>Actinomycetes</taxon>
        <taxon>Actinomycetales</taxon>
        <taxon>Actinomycetaceae</taxon>
        <taxon>Trueperella</taxon>
    </lineage>
</organism>
<sequence length="106" mass="11781">MSEKKTRKSYTPEFRRDAASIVIDQQTSIASVARDLGVGEALLGRWVKHERERRQAEAAGVPTTAQLHAEIARLRADNARLAMENEFLEKASAFFAAKQAPRSVLS</sequence>
<accession>A0AAQ3FUU2</accession>
<dbReference type="InterPro" id="IPR009057">
    <property type="entry name" value="Homeodomain-like_sf"/>
</dbReference>
<proteinExistence type="predicted"/>
<dbReference type="GO" id="GO:0006313">
    <property type="term" value="P:DNA transposition"/>
    <property type="evidence" value="ECO:0007669"/>
    <property type="project" value="InterPro"/>
</dbReference>
<evidence type="ECO:0000313" key="2">
    <source>
        <dbReference type="Proteomes" id="UP001225576"/>
    </source>
</evidence>
<gene>
    <name evidence="1" type="ORF">QP858_10200</name>
</gene>
<dbReference type="Pfam" id="PF01527">
    <property type="entry name" value="HTH_Tnp_1"/>
    <property type="match status" value="1"/>
</dbReference>
<reference evidence="1" key="1">
    <citation type="submission" date="2023-05" db="EMBL/GenBank/DDBJ databases">
        <title>Genomic Catalog of Human Bladder Bacteria.</title>
        <authorList>
            <person name="Du J."/>
        </authorList>
    </citation>
    <scope>NUCLEOTIDE SEQUENCE</scope>
    <source>
        <strain evidence="1">UMB1304A</strain>
    </source>
</reference>
<dbReference type="PANTHER" id="PTHR33215">
    <property type="entry name" value="PROTEIN DISTAL ANTENNA"/>
    <property type="match status" value="1"/>
</dbReference>
<dbReference type="PANTHER" id="PTHR33215:SF13">
    <property type="entry name" value="PROTEIN DISTAL ANTENNA"/>
    <property type="match status" value="1"/>
</dbReference>
<dbReference type="RefSeq" id="WP_070448185.1">
    <property type="nucleotide sequence ID" value="NZ_CP127099.1"/>
</dbReference>
<dbReference type="InterPro" id="IPR002514">
    <property type="entry name" value="Transposase_8"/>
</dbReference>
<evidence type="ECO:0000313" key="1">
    <source>
        <dbReference type="EMBL" id="MDK8602817.1"/>
    </source>
</evidence>
<dbReference type="Gene3D" id="1.10.10.60">
    <property type="entry name" value="Homeodomain-like"/>
    <property type="match status" value="1"/>
</dbReference>
<name>A0AAQ3FUU2_9ACTO</name>
<dbReference type="AlphaFoldDB" id="A0AAQ3FUU2"/>
<protein>
    <submittedName>
        <fullName evidence="1">Transposase</fullName>
    </submittedName>
</protein>
<dbReference type="Proteomes" id="UP001225576">
    <property type="component" value="Unassembled WGS sequence"/>
</dbReference>
<dbReference type="SUPFAM" id="SSF46689">
    <property type="entry name" value="Homeodomain-like"/>
    <property type="match status" value="1"/>
</dbReference>